<sequence>MHVHNLLRYPIRARIIPKIAGIPIVLEHERGLIWDRRSTKLIRWTNKFSDLNICNSDATRLLLKEKCNIDAITIYNGVKLQHYVDHIKIEYLYDELKLLPNDSVVGFIGRLNTPKGVHAFIKMAAIIKKKRSNTKFLIIGDGPMRQELEDFAESLGIKDVIQFLGFRKDVRNLMLLLNVLVVPSIREPFGNVVIEAAWANKVVVASNVDGMSETILHGKTGFLVDCNEPAIAPIASHASRLPQVVVDGKTRTLRSAMLPDSKQMAKYVMECLEHPEMACQMGKNAYERAKEYFSIERYVNELEELYCRVINDKN</sequence>
<dbReference type="InterPro" id="IPR001296">
    <property type="entry name" value="Glyco_trans_1"/>
</dbReference>
<dbReference type="PANTHER" id="PTHR12526">
    <property type="entry name" value="GLYCOSYLTRANSFERASE"/>
    <property type="match status" value="1"/>
</dbReference>
<dbReference type="GO" id="GO:0016757">
    <property type="term" value="F:glycosyltransferase activity"/>
    <property type="evidence" value="ECO:0007669"/>
    <property type="project" value="UniProtKB-KW"/>
</dbReference>
<evidence type="ECO:0000313" key="2">
    <source>
        <dbReference type="EMBL" id="MPM65604.1"/>
    </source>
</evidence>
<proteinExistence type="predicted"/>
<dbReference type="Pfam" id="PF00534">
    <property type="entry name" value="Glycos_transf_1"/>
    <property type="match status" value="1"/>
</dbReference>
<comment type="caution">
    <text evidence="2">The sequence shown here is derived from an EMBL/GenBank/DDBJ whole genome shotgun (WGS) entry which is preliminary data.</text>
</comment>
<name>A0A645BV04_9ZZZZ</name>
<feature type="domain" description="Glycosyl transferase family 1" evidence="1">
    <location>
        <begin position="100"/>
        <end position="229"/>
    </location>
</feature>
<reference evidence="2" key="1">
    <citation type="submission" date="2019-08" db="EMBL/GenBank/DDBJ databases">
        <authorList>
            <person name="Kucharzyk K."/>
            <person name="Murdoch R.W."/>
            <person name="Higgins S."/>
            <person name="Loffler F."/>
        </authorList>
    </citation>
    <scope>NUCLEOTIDE SEQUENCE</scope>
</reference>
<dbReference type="CDD" id="cd03801">
    <property type="entry name" value="GT4_PimA-like"/>
    <property type="match status" value="1"/>
</dbReference>
<evidence type="ECO:0000259" key="1">
    <source>
        <dbReference type="Pfam" id="PF00534"/>
    </source>
</evidence>
<protein>
    <submittedName>
        <fullName evidence="2">Alpha-D-kanosaminyltransferase</fullName>
        <ecNumber evidence="2">2.4.1.301</ecNumber>
    </submittedName>
</protein>
<dbReference type="EMBL" id="VSSQ01020606">
    <property type="protein sequence ID" value="MPM65604.1"/>
    <property type="molecule type" value="Genomic_DNA"/>
</dbReference>
<dbReference type="AlphaFoldDB" id="A0A645BV04"/>
<accession>A0A645BV04</accession>
<keyword evidence="2" id="KW-0328">Glycosyltransferase</keyword>
<organism evidence="2">
    <name type="scientific">bioreactor metagenome</name>
    <dbReference type="NCBI Taxonomy" id="1076179"/>
    <lineage>
        <taxon>unclassified sequences</taxon>
        <taxon>metagenomes</taxon>
        <taxon>ecological metagenomes</taxon>
    </lineage>
</organism>
<dbReference type="Gene3D" id="3.40.50.2000">
    <property type="entry name" value="Glycogen Phosphorylase B"/>
    <property type="match status" value="3"/>
</dbReference>
<gene>
    <name evidence="2" type="primary">kanE_3</name>
    <name evidence="2" type="ORF">SDC9_112501</name>
</gene>
<keyword evidence="2" id="KW-0808">Transferase</keyword>
<dbReference type="EC" id="2.4.1.301" evidence="2"/>
<dbReference type="SUPFAM" id="SSF53756">
    <property type="entry name" value="UDP-Glycosyltransferase/glycogen phosphorylase"/>
    <property type="match status" value="1"/>
</dbReference>